<dbReference type="InterPro" id="IPR039008">
    <property type="entry name" value="IF_rod_dom"/>
</dbReference>
<comment type="similarity">
    <text evidence="3">Belongs to the intermediate filament family.</text>
</comment>
<dbReference type="Pfam" id="PF00038">
    <property type="entry name" value="Filament"/>
    <property type="match status" value="2"/>
</dbReference>
<feature type="compositionally biased region" description="Basic and acidic residues" evidence="5">
    <location>
        <begin position="565"/>
        <end position="599"/>
    </location>
</feature>
<gene>
    <name evidence="8" type="primary">SYNM</name>
</gene>
<feature type="compositionally biased region" description="Basic and acidic residues" evidence="5">
    <location>
        <begin position="1568"/>
        <end position="1589"/>
    </location>
</feature>
<dbReference type="Gene3D" id="1.20.5.170">
    <property type="match status" value="1"/>
</dbReference>
<feature type="region of interest" description="Disordered" evidence="5">
    <location>
        <begin position="1513"/>
        <end position="1535"/>
    </location>
</feature>
<feature type="region of interest" description="Disordered" evidence="5">
    <location>
        <begin position="731"/>
        <end position="762"/>
    </location>
</feature>
<dbReference type="PROSITE" id="PS00226">
    <property type="entry name" value="IF_ROD_1"/>
    <property type="match status" value="1"/>
</dbReference>
<feature type="compositionally biased region" description="Polar residues" evidence="5">
    <location>
        <begin position="632"/>
        <end position="645"/>
    </location>
</feature>
<dbReference type="SMART" id="SM01391">
    <property type="entry name" value="Filament"/>
    <property type="match status" value="1"/>
</dbReference>
<feature type="compositionally biased region" description="Polar residues" evidence="5">
    <location>
        <begin position="456"/>
        <end position="475"/>
    </location>
</feature>
<feature type="compositionally biased region" description="Polar residues" evidence="5">
    <location>
        <begin position="1515"/>
        <end position="1531"/>
    </location>
</feature>
<feature type="compositionally biased region" description="Polar residues" evidence="5">
    <location>
        <begin position="1370"/>
        <end position="1388"/>
    </location>
</feature>
<feature type="compositionally biased region" description="Polar residues" evidence="5">
    <location>
        <begin position="752"/>
        <end position="762"/>
    </location>
</feature>
<dbReference type="GeneID" id="110072946"/>
<dbReference type="PANTHER" id="PTHR47136:SF1">
    <property type="entry name" value="SYNEMIN"/>
    <property type="match status" value="1"/>
</dbReference>
<evidence type="ECO:0000256" key="3">
    <source>
        <dbReference type="RuleBase" id="RU000685"/>
    </source>
</evidence>
<dbReference type="PROSITE" id="PS51842">
    <property type="entry name" value="IF_ROD_2"/>
    <property type="match status" value="1"/>
</dbReference>
<evidence type="ECO:0000313" key="8">
    <source>
        <dbReference type="RefSeq" id="XP_072837635.1"/>
    </source>
</evidence>
<proteinExistence type="inferred from homology"/>
<evidence type="ECO:0000259" key="6">
    <source>
        <dbReference type="PROSITE" id="PS51842"/>
    </source>
</evidence>
<reference evidence="8" key="1">
    <citation type="submission" date="2025-08" db="UniProtKB">
        <authorList>
            <consortium name="RefSeq"/>
        </authorList>
    </citation>
    <scope>IDENTIFICATION</scope>
</reference>
<dbReference type="Proteomes" id="UP001652642">
    <property type="component" value="Chromosome 12"/>
</dbReference>
<protein>
    <submittedName>
        <fullName evidence="8">Synemin</fullName>
    </submittedName>
</protein>
<evidence type="ECO:0000256" key="5">
    <source>
        <dbReference type="SAM" id="MobiDB-lite"/>
    </source>
</evidence>
<keyword evidence="1 3" id="KW-0403">Intermediate filament</keyword>
<dbReference type="InterPro" id="IPR018039">
    <property type="entry name" value="IF_conserved"/>
</dbReference>
<dbReference type="SUPFAM" id="SSF64593">
    <property type="entry name" value="Intermediate filament protein, coiled coil region"/>
    <property type="match status" value="2"/>
</dbReference>
<evidence type="ECO:0000256" key="1">
    <source>
        <dbReference type="ARBA" id="ARBA00022754"/>
    </source>
</evidence>
<feature type="compositionally biased region" description="Basic and acidic residues" evidence="5">
    <location>
        <begin position="498"/>
        <end position="552"/>
    </location>
</feature>
<feature type="coiled-coil region" evidence="4">
    <location>
        <begin position="187"/>
        <end position="286"/>
    </location>
</feature>
<feature type="region of interest" description="Disordered" evidence="5">
    <location>
        <begin position="1095"/>
        <end position="1119"/>
    </location>
</feature>
<dbReference type="PANTHER" id="PTHR47136">
    <property type="entry name" value="SYNEMIN"/>
    <property type="match status" value="1"/>
</dbReference>
<dbReference type="RefSeq" id="XP_072837635.1">
    <property type="nucleotide sequence ID" value="XM_072981534.1"/>
</dbReference>
<sequence>MERADWNEQRELRELNSRLWLYVSQVRALEEENRRLAHELAALRGREERGGPRLPEQEAEVAELRRAVAELRRAKGEAELERDALRREVAHLEQLGAQAAEERRRRRLEPQLAEQRRQLERLRADCAALEALLEHLRGERERLQAERRRGPRRGPPSLARPVPAGTVRVVSRSDLEEPYALVLSWSCEQSLERYEAELRALQELEGRLGREELPPLRARNAQSRRQLEALLRQCRELSALAERLEQERLAQQERHGAALAEYQMIIDSLEEEKHFLTASIAEYLKDYHELLQVKAGLSLEIATYRALLEGESSEWILVWDEEHGRKLPQSVRNMLYEYSCRHSAYQQEKGKRTFPAIQYVDTQYKSPPTKISSSEVYLSQTKTGRMQTAAPGKTLSRDTFQTRYHPSSAIKKDASHVRTFTEQKGPRPFVSPYVVSQKSEAQWGTVPERSKREAGTTVSFTKESATVQKETSPRISENVRKGDLSTFSSYNLRSTSDQTKDERPIGRTHTANEKMSDEEVVKKETSALLERRRTKEGLADERRPSETEKVSEKSAPVGRNANVEQRSEIKQGLQENKHTVQEPSIVEKRKDDKFIEHKTPQGGNYIRWEERIRMDVSEKSLPADTKVEESHSFQNKNVSVTTQSKETSEIHSDIHNRESTTKSKNIEITLEDVKSTVGNQKRESAFKPTGESNQDEVGEEASSKMGTFVTESIAENIVSDILKDFVPKSSDPRLPSATFEKKDVSEGEKVNTKTNVQDTVQDDPNASDYFDLVGFLKRDAKKVLEDHKGTRQKDVTGDAVDAKVEGKLRRTVQVEIVEEPLGPTADEKVEFSTPFEVEEAEDTLSGVAQHPDYCDEGEATTSTAKGLKEKQPSVVVSHVEELAEGDDEVDEGKYYVSTPDEHPLGHEQDKNSVYGQIHIEEESTVKYSWQDEFLQGSQTRINESLGSPELVYQVMGGESGAYISKEEAPKEQVARAETIVIEKEIKIPHEFQDSIKGLLSRESKDPKHQLKEALEKLEDTLPESVKQELSVLTKESEADSSNVEVDIRKVERTKEGGLVTLVAEVNLSQTLDSDQFDMEFLGEGVADAMKFPTESFGNDGLEEHRKQEPEGHDDGRNKVRVDVSSTPWTVEEFSSSAKLSGPDGTEHLSGEQHIYQGPVFKSAEASSGGDEQLPQMSFDINRRIKQIVIAPTEVHRTEHVFYEGPVAGGSQFGGEDFATGTSADVSQSFKEFRHGPEEIQTTETIIFRGPVHKTVEVSSSESPTQTQFSTDIKSSERISRGSTQIVEEVVFEGSASDLPSRNSSEAVFQVKGPAETSRSVRHIRIDPKEVHSEHIVYEGHFPGVVELSTSGDRVVAEESVRHIRIGQQETRMSEQTMSKESPTETNEPSIKDGVLDTSTTIRHIKLSPKEFVTEQIVFTGPALERHLEFGGPRQDSPTGSVRHIKLGQAEVQSGEHVVYRGSAPESSGIRSPGEEVLEEGSPIEMSRTTQHIRLSSSEKPAKQIVFHGPVPETVRVSTAEPSPTDGPSESSKPVGHIKIGAKETSFTFQMDVTNVAGGGQEATVFIPGKKEAEADSSDRSTKDGQKENENDQASEELTFHQSVQLQRMVDQRSVISDEKKIALLYLNEDEGEEDDDGPWF</sequence>
<name>A0ABM5EWV9_9SAUR</name>
<evidence type="ECO:0000313" key="7">
    <source>
        <dbReference type="Proteomes" id="UP001652642"/>
    </source>
</evidence>
<evidence type="ECO:0000256" key="4">
    <source>
        <dbReference type="SAM" id="Coils"/>
    </source>
</evidence>
<feature type="compositionally biased region" description="Basic and acidic residues" evidence="5">
    <location>
        <begin position="1101"/>
        <end position="1119"/>
    </location>
</feature>
<keyword evidence="7" id="KW-1185">Reference proteome</keyword>
<feature type="region of interest" description="Disordered" evidence="5">
    <location>
        <begin position="1564"/>
        <end position="1599"/>
    </location>
</feature>
<feature type="compositionally biased region" description="Polar residues" evidence="5">
    <location>
        <begin position="485"/>
        <end position="497"/>
    </location>
</feature>
<feature type="compositionally biased region" description="Polar residues" evidence="5">
    <location>
        <begin position="1256"/>
        <end position="1272"/>
    </location>
</feature>
<accession>A0ABM5EWV9</accession>
<feature type="compositionally biased region" description="Polar residues" evidence="5">
    <location>
        <begin position="375"/>
        <end position="386"/>
    </location>
</feature>
<keyword evidence="2 4" id="KW-0175">Coiled coil</keyword>
<feature type="region of interest" description="Disordered" evidence="5">
    <location>
        <begin position="1370"/>
        <end position="1393"/>
    </location>
</feature>
<feature type="region of interest" description="Disordered" evidence="5">
    <location>
        <begin position="143"/>
        <end position="162"/>
    </location>
</feature>
<feature type="region of interest" description="Disordered" evidence="5">
    <location>
        <begin position="848"/>
        <end position="872"/>
    </location>
</feature>
<feature type="domain" description="IF rod" evidence="6">
    <location>
        <begin position="8"/>
        <end position="315"/>
    </location>
</feature>
<organism evidence="7 8">
    <name type="scientific">Pogona vitticeps</name>
    <name type="common">central bearded dragon</name>
    <dbReference type="NCBI Taxonomy" id="103695"/>
    <lineage>
        <taxon>Eukaryota</taxon>
        <taxon>Metazoa</taxon>
        <taxon>Chordata</taxon>
        <taxon>Craniata</taxon>
        <taxon>Vertebrata</taxon>
        <taxon>Euteleostomi</taxon>
        <taxon>Lepidosauria</taxon>
        <taxon>Squamata</taxon>
        <taxon>Bifurcata</taxon>
        <taxon>Unidentata</taxon>
        <taxon>Episquamata</taxon>
        <taxon>Toxicofera</taxon>
        <taxon>Iguania</taxon>
        <taxon>Acrodonta</taxon>
        <taxon>Agamidae</taxon>
        <taxon>Amphibolurinae</taxon>
        <taxon>Pogona</taxon>
    </lineage>
</organism>
<feature type="compositionally biased region" description="Basic and acidic residues" evidence="5">
    <location>
        <begin position="646"/>
        <end position="664"/>
    </location>
</feature>
<feature type="region of interest" description="Disordered" evidence="5">
    <location>
        <begin position="444"/>
        <end position="599"/>
    </location>
</feature>
<feature type="region of interest" description="Disordered" evidence="5">
    <location>
        <begin position="375"/>
        <end position="394"/>
    </location>
</feature>
<feature type="region of interest" description="Disordered" evidence="5">
    <location>
        <begin position="1256"/>
        <end position="1276"/>
    </location>
</feature>
<dbReference type="InterPro" id="IPR030634">
    <property type="entry name" value="SYNM"/>
</dbReference>
<feature type="region of interest" description="Disordered" evidence="5">
    <location>
        <begin position="677"/>
        <end position="700"/>
    </location>
</feature>
<feature type="compositionally biased region" description="Basic and acidic residues" evidence="5">
    <location>
        <begin position="739"/>
        <end position="751"/>
    </location>
</feature>
<feature type="region of interest" description="Disordered" evidence="5">
    <location>
        <begin position="622"/>
        <end position="664"/>
    </location>
</feature>
<evidence type="ECO:0000256" key="2">
    <source>
        <dbReference type="ARBA" id="ARBA00023054"/>
    </source>
</evidence>